<name>A0A9K3GPG9_9EUKA</name>
<dbReference type="AlphaFoldDB" id="A0A9K3GPG9"/>
<comment type="caution">
    <text evidence="1">The sequence shown here is derived from an EMBL/GenBank/DDBJ whole genome shotgun (WGS) entry which is preliminary data.</text>
</comment>
<evidence type="ECO:0000313" key="1">
    <source>
        <dbReference type="EMBL" id="GIQ90403.1"/>
    </source>
</evidence>
<feature type="non-terminal residue" evidence="1">
    <location>
        <position position="1"/>
    </location>
</feature>
<accession>A0A9K3GPG9</accession>
<proteinExistence type="predicted"/>
<organism evidence="1 2">
    <name type="scientific">Kipferlia bialata</name>
    <dbReference type="NCBI Taxonomy" id="797122"/>
    <lineage>
        <taxon>Eukaryota</taxon>
        <taxon>Metamonada</taxon>
        <taxon>Carpediemonas-like organisms</taxon>
        <taxon>Kipferlia</taxon>
    </lineage>
</organism>
<dbReference type="Proteomes" id="UP000265618">
    <property type="component" value="Unassembled WGS sequence"/>
</dbReference>
<reference evidence="1 2" key="1">
    <citation type="journal article" date="2018" name="PLoS ONE">
        <title>The draft genome of Kipferlia bialata reveals reductive genome evolution in fornicate parasites.</title>
        <authorList>
            <person name="Tanifuji G."/>
            <person name="Takabayashi S."/>
            <person name="Kume K."/>
            <person name="Takagi M."/>
            <person name="Nakayama T."/>
            <person name="Kamikawa R."/>
            <person name="Inagaki Y."/>
            <person name="Hashimoto T."/>
        </authorList>
    </citation>
    <scope>NUCLEOTIDE SEQUENCE [LARGE SCALE GENOMIC DNA]</scope>
    <source>
        <strain evidence="1">NY0173</strain>
    </source>
</reference>
<sequence length="117" mass="12553">VPQTIGRVRQDFVSLSFASSGDYIVAGTPSGLCVIVSTVHDQTASMIPIPCKTTIDTVTPLPGLNPRFAAASHDTARAEPGDGRRRPIRRTYATYDPEAQREGLLLGTERGTIARLC</sequence>
<protein>
    <submittedName>
        <fullName evidence="1">Uncharacterized protein</fullName>
    </submittedName>
</protein>
<dbReference type="EMBL" id="BDIP01006136">
    <property type="protein sequence ID" value="GIQ90403.1"/>
    <property type="molecule type" value="Genomic_DNA"/>
</dbReference>
<gene>
    <name evidence="1" type="ORF">KIPB_013185</name>
</gene>
<keyword evidence="2" id="KW-1185">Reference proteome</keyword>
<evidence type="ECO:0000313" key="2">
    <source>
        <dbReference type="Proteomes" id="UP000265618"/>
    </source>
</evidence>